<dbReference type="RefSeq" id="WP_091270747.1">
    <property type="nucleotide sequence ID" value="NZ_FAOZ01000001.1"/>
</dbReference>
<dbReference type="PANTHER" id="PTHR33121:SF70">
    <property type="entry name" value="SIGNALING PROTEIN YKOW"/>
    <property type="match status" value="1"/>
</dbReference>
<reference evidence="6" key="1">
    <citation type="submission" date="2015-11" db="EMBL/GenBank/DDBJ databases">
        <authorList>
            <person name="Varghese N."/>
        </authorList>
    </citation>
    <scope>NUCLEOTIDE SEQUENCE [LARGE SCALE GENOMIC DNA]</scope>
    <source>
        <strain evidence="6">DSM 45899</strain>
    </source>
</reference>
<feature type="region of interest" description="Disordered" evidence="1">
    <location>
        <begin position="625"/>
        <end position="665"/>
    </location>
</feature>
<dbReference type="PROSITE" id="PS50883">
    <property type="entry name" value="EAL"/>
    <property type="match status" value="1"/>
</dbReference>
<dbReference type="InterPro" id="IPR050706">
    <property type="entry name" value="Cyclic-di-GMP_PDE-like"/>
</dbReference>
<feature type="domain" description="EAL" evidence="3">
    <location>
        <begin position="319"/>
        <end position="572"/>
    </location>
</feature>
<keyword evidence="2" id="KW-0472">Membrane</keyword>
<protein>
    <submittedName>
        <fullName evidence="5">Diguanylate cyclase (GGDEF) domain-containing protein</fullName>
    </submittedName>
</protein>
<dbReference type="SMART" id="SM00267">
    <property type="entry name" value="GGDEF"/>
    <property type="match status" value="1"/>
</dbReference>
<dbReference type="CDD" id="cd01948">
    <property type="entry name" value="EAL"/>
    <property type="match status" value="1"/>
</dbReference>
<dbReference type="Gene3D" id="3.20.20.450">
    <property type="entry name" value="EAL domain"/>
    <property type="match status" value="1"/>
</dbReference>
<gene>
    <name evidence="5" type="ORF">Ga0074812_101303</name>
</gene>
<dbReference type="SUPFAM" id="SSF55073">
    <property type="entry name" value="Nucleotide cyclase"/>
    <property type="match status" value="1"/>
</dbReference>
<evidence type="ECO:0000313" key="6">
    <source>
        <dbReference type="Proteomes" id="UP000198802"/>
    </source>
</evidence>
<evidence type="ECO:0000256" key="2">
    <source>
        <dbReference type="SAM" id="Phobius"/>
    </source>
</evidence>
<dbReference type="SMART" id="SM00052">
    <property type="entry name" value="EAL"/>
    <property type="match status" value="1"/>
</dbReference>
<feature type="transmembrane region" description="Helical" evidence="2">
    <location>
        <begin position="87"/>
        <end position="106"/>
    </location>
</feature>
<dbReference type="CDD" id="cd01949">
    <property type="entry name" value="GGDEF"/>
    <property type="match status" value="1"/>
</dbReference>
<name>A0A0S4QEA1_9ACTN</name>
<dbReference type="EMBL" id="FAOZ01000001">
    <property type="protein sequence ID" value="CUU53805.1"/>
    <property type="molecule type" value="Genomic_DNA"/>
</dbReference>
<dbReference type="Pfam" id="PF00990">
    <property type="entry name" value="GGDEF"/>
    <property type="match status" value="1"/>
</dbReference>
<keyword evidence="2" id="KW-0812">Transmembrane</keyword>
<dbReference type="Gene3D" id="3.30.70.270">
    <property type="match status" value="1"/>
</dbReference>
<keyword evidence="2" id="KW-1133">Transmembrane helix</keyword>
<sequence length="679" mass="71316">MGEHNDSSGPSACAALTGVDTAGAGEGETACSGPGGYVVLGGVEAPGPVRAGASTPPSDPAPCSGGAGSARPMAVRRSVALGSAHRAAAALVLAPVLLVSIVVWSLCRGGSTLPAILASSLATTLAVGLPVLGVSGRAAALLGRRRRGVDGLTGLPGRRHFLKTAGHWLGGGHRAGGAAPAALILVDLDRLRDINGTLGHENGDRLLRSVSDRLQQVLGADDLLARVDGDEFAALLRGVDLPDAEGVARRIREALRTPVSLDDLRVQAEVSVGIAHFPEHGRNVLELMRRAEEAMYTAKGTHSGQRVYAPDCQLGSRASLGLRADLREALDEGQIELRYQPKVDMRSGRISGVEALVRWRHPTGGLRPPDLFLPEMERAGLMELLTRRVLDLALTDCVRWRAAGATLAVSVNVPASVIVDPGFVDLVRGELELHGLPPSALVVEVTEDGLITVLEKAQRTLAGLRDHGVRVSLDDYGTGLCSLAYLLELPADEVKLDQRFLRDIDRDPSAAEIVRSTVSLAHALSLRIVAEGVETSRSWASLAAWQCDEAQGYFVSRPMTGERVLSWLKEWDDRLRRLPQVGESTMTGPIKVTSGSPGAGGVFPQPVPEATSLTATTAVAPVAGGSDLTGTPVPPNTAPLKIGVRGPASRSRAYRGSQRVDTGGRRLSGQLVHEDRLTG</sequence>
<accession>A0A0S4QEA1</accession>
<feature type="region of interest" description="Disordered" evidence="1">
    <location>
        <begin position="48"/>
        <end position="69"/>
    </location>
</feature>
<dbReference type="InterPro" id="IPR000160">
    <property type="entry name" value="GGDEF_dom"/>
</dbReference>
<dbReference type="Pfam" id="PF00563">
    <property type="entry name" value="EAL"/>
    <property type="match status" value="1"/>
</dbReference>
<dbReference type="Proteomes" id="UP000198802">
    <property type="component" value="Unassembled WGS sequence"/>
</dbReference>
<evidence type="ECO:0000256" key="1">
    <source>
        <dbReference type="SAM" id="MobiDB-lite"/>
    </source>
</evidence>
<dbReference type="NCBIfam" id="TIGR00254">
    <property type="entry name" value="GGDEF"/>
    <property type="match status" value="1"/>
</dbReference>
<feature type="domain" description="GGDEF" evidence="4">
    <location>
        <begin position="179"/>
        <end position="312"/>
    </location>
</feature>
<proteinExistence type="predicted"/>
<evidence type="ECO:0000259" key="3">
    <source>
        <dbReference type="PROSITE" id="PS50883"/>
    </source>
</evidence>
<dbReference type="InterPro" id="IPR029787">
    <property type="entry name" value="Nucleotide_cyclase"/>
</dbReference>
<evidence type="ECO:0000259" key="4">
    <source>
        <dbReference type="PROSITE" id="PS50887"/>
    </source>
</evidence>
<dbReference type="PANTHER" id="PTHR33121">
    <property type="entry name" value="CYCLIC DI-GMP PHOSPHODIESTERASE PDEF"/>
    <property type="match status" value="1"/>
</dbReference>
<dbReference type="AlphaFoldDB" id="A0A0S4QEA1"/>
<organism evidence="5 6">
    <name type="scientific">Parafrankia irregularis</name>
    <dbReference type="NCBI Taxonomy" id="795642"/>
    <lineage>
        <taxon>Bacteria</taxon>
        <taxon>Bacillati</taxon>
        <taxon>Actinomycetota</taxon>
        <taxon>Actinomycetes</taxon>
        <taxon>Frankiales</taxon>
        <taxon>Frankiaceae</taxon>
        <taxon>Parafrankia</taxon>
    </lineage>
</organism>
<evidence type="ECO:0000313" key="5">
    <source>
        <dbReference type="EMBL" id="CUU53805.1"/>
    </source>
</evidence>
<dbReference type="SUPFAM" id="SSF141868">
    <property type="entry name" value="EAL domain-like"/>
    <property type="match status" value="1"/>
</dbReference>
<keyword evidence="6" id="KW-1185">Reference proteome</keyword>
<dbReference type="InterPro" id="IPR035919">
    <property type="entry name" value="EAL_sf"/>
</dbReference>
<dbReference type="InterPro" id="IPR001633">
    <property type="entry name" value="EAL_dom"/>
</dbReference>
<dbReference type="InterPro" id="IPR043128">
    <property type="entry name" value="Rev_trsase/Diguanyl_cyclase"/>
</dbReference>
<dbReference type="PROSITE" id="PS50887">
    <property type="entry name" value="GGDEF"/>
    <property type="match status" value="1"/>
</dbReference>
<feature type="transmembrane region" description="Helical" evidence="2">
    <location>
        <begin position="112"/>
        <end position="136"/>
    </location>
</feature>
<dbReference type="GO" id="GO:0071111">
    <property type="term" value="F:cyclic-guanylate-specific phosphodiesterase activity"/>
    <property type="evidence" value="ECO:0007669"/>
    <property type="project" value="InterPro"/>
</dbReference>